<comment type="caution">
    <text evidence="4">The sequence shown here is derived from an EMBL/GenBank/DDBJ whole genome shotgun (WGS) entry which is preliminary data.</text>
</comment>
<dbReference type="AlphaFoldDB" id="A0A1J5G5W5"/>
<dbReference type="Proteomes" id="UP000182763">
    <property type="component" value="Unassembled WGS sequence"/>
</dbReference>
<dbReference type="EMBL" id="MNYY01000127">
    <property type="protein sequence ID" value="OIP68041.1"/>
    <property type="molecule type" value="Genomic_DNA"/>
</dbReference>
<evidence type="ECO:0000256" key="2">
    <source>
        <dbReference type="ARBA" id="ARBA00023235"/>
    </source>
</evidence>
<dbReference type="InterPro" id="IPR050443">
    <property type="entry name" value="RbsD/FucU_mutarotase"/>
</dbReference>
<organism evidence="4 5">
    <name type="scientific">Candidatus Infernicultor aquiphilus</name>
    <dbReference type="NCBI Taxonomy" id="1805029"/>
    <lineage>
        <taxon>Bacteria</taxon>
        <taxon>Pseudomonadati</taxon>
        <taxon>Atribacterota</taxon>
        <taxon>Candidatus Phoenicimicrobiia</taxon>
        <taxon>Candidatus Pheonicimicrobiales</taxon>
        <taxon>Candidatus Phoenicimicrobiaceae</taxon>
        <taxon>Candidatus Infernicultor</taxon>
    </lineage>
</organism>
<accession>A0A1J5G5W5</accession>
<gene>
    <name evidence="4" type="ORF">AUK42_06490</name>
</gene>
<dbReference type="GO" id="GO:0042806">
    <property type="term" value="F:fucose binding"/>
    <property type="evidence" value="ECO:0007669"/>
    <property type="project" value="TreeGrafter"/>
</dbReference>
<name>A0A1J5G5W5_9BACT</name>
<dbReference type="InterPro" id="IPR023750">
    <property type="entry name" value="RbsD-like_sf"/>
</dbReference>
<dbReference type="SUPFAM" id="SSF102546">
    <property type="entry name" value="RbsD-like"/>
    <property type="match status" value="1"/>
</dbReference>
<proteinExistence type="predicted"/>
<dbReference type="PANTHER" id="PTHR31690">
    <property type="entry name" value="FUCOSE MUTAROTASE"/>
    <property type="match status" value="1"/>
</dbReference>
<reference evidence="4 5" key="1">
    <citation type="journal article" date="2016" name="Environ. Microbiol.">
        <title>Genomic resolution of a cold subsurface aquifer community provides metabolic insights for novel microbes adapted to high CO concentrations.</title>
        <authorList>
            <person name="Probst A.J."/>
            <person name="Castelle C.J."/>
            <person name="Singh A."/>
            <person name="Brown C.T."/>
            <person name="Anantharaman K."/>
            <person name="Sharon I."/>
            <person name="Hug L.A."/>
            <person name="Burstein D."/>
            <person name="Emerson J.B."/>
            <person name="Thomas B.C."/>
            <person name="Banfield J.F."/>
        </authorList>
    </citation>
    <scope>NUCLEOTIDE SEQUENCE [LARGE SCALE GENOMIC DNA]</scope>
    <source>
        <strain evidence="4">CG2_30_33_13</strain>
    </source>
</reference>
<evidence type="ECO:0000313" key="4">
    <source>
        <dbReference type="EMBL" id="OIP68041.1"/>
    </source>
</evidence>
<dbReference type="InterPro" id="IPR007721">
    <property type="entry name" value="RbsD_FucU"/>
</dbReference>
<protein>
    <submittedName>
        <fullName evidence="4">Fucose isomerase</fullName>
    </submittedName>
</protein>
<keyword evidence="2 4" id="KW-0413">Isomerase</keyword>
<dbReference type="Gene3D" id="3.40.1650.10">
    <property type="entry name" value="RbsD-like domain"/>
    <property type="match status" value="1"/>
</dbReference>
<dbReference type="GO" id="GO:0062193">
    <property type="term" value="F:D-ribose pyranase activity"/>
    <property type="evidence" value="ECO:0007669"/>
    <property type="project" value="UniProtKB-EC"/>
</dbReference>
<evidence type="ECO:0000256" key="3">
    <source>
        <dbReference type="ARBA" id="ARBA00036324"/>
    </source>
</evidence>
<dbReference type="PANTHER" id="PTHR31690:SF4">
    <property type="entry name" value="FUCOSE MUTAROTASE"/>
    <property type="match status" value="1"/>
</dbReference>
<dbReference type="STRING" id="1805029.AUK42_06490"/>
<dbReference type="GO" id="GO:0036373">
    <property type="term" value="F:L-fucose mutarotase activity"/>
    <property type="evidence" value="ECO:0007669"/>
    <property type="project" value="UniProtKB-EC"/>
</dbReference>
<dbReference type="GO" id="GO:0006004">
    <property type="term" value="P:fucose metabolic process"/>
    <property type="evidence" value="ECO:0007669"/>
    <property type="project" value="TreeGrafter"/>
</dbReference>
<evidence type="ECO:0000313" key="5">
    <source>
        <dbReference type="Proteomes" id="UP000182763"/>
    </source>
</evidence>
<comment type="catalytic activity">
    <reaction evidence="1">
        <text>beta-D-ribopyranose = beta-D-ribofuranose</text>
        <dbReference type="Rhea" id="RHEA:25432"/>
        <dbReference type="ChEBI" id="CHEBI:27476"/>
        <dbReference type="ChEBI" id="CHEBI:47002"/>
        <dbReference type="EC" id="5.4.99.62"/>
    </reaction>
</comment>
<evidence type="ECO:0000256" key="1">
    <source>
        <dbReference type="ARBA" id="ARBA00000223"/>
    </source>
</evidence>
<sequence>MLKNIPAIISPGLLKALMEMGHGDEIVIADGNYPAESTGNKVIRADGLGIPELLKAILQFFPLDTYADINVIYMDTGNDEIPSIWNKYQEILKKSKENFNIGKLERFKFYERASQSYCVVASGEQALYANIILKKGVVK</sequence>
<comment type="catalytic activity">
    <reaction evidence="3">
        <text>alpha-L-fucose = beta-L-fucose</text>
        <dbReference type="Rhea" id="RHEA:25580"/>
        <dbReference type="ChEBI" id="CHEBI:42548"/>
        <dbReference type="ChEBI" id="CHEBI:42589"/>
        <dbReference type="EC" id="5.1.3.29"/>
    </reaction>
</comment>
<dbReference type="Pfam" id="PF05025">
    <property type="entry name" value="RbsD_FucU"/>
    <property type="match status" value="1"/>
</dbReference>